<evidence type="ECO:0000259" key="1">
    <source>
        <dbReference type="PROSITE" id="PS50404"/>
    </source>
</evidence>
<dbReference type="PROSITE" id="PS50405">
    <property type="entry name" value="GST_CTER"/>
    <property type="match status" value="1"/>
</dbReference>
<dbReference type="Pfam" id="PF13410">
    <property type="entry name" value="GST_C_2"/>
    <property type="match status" value="1"/>
</dbReference>
<dbReference type="GO" id="GO:0016740">
    <property type="term" value="F:transferase activity"/>
    <property type="evidence" value="ECO:0007669"/>
    <property type="project" value="UniProtKB-KW"/>
</dbReference>
<dbReference type="InterPro" id="IPR004045">
    <property type="entry name" value="Glutathione_S-Trfase_N"/>
</dbReference>
<accession>A0A6M2BUU6</accession>
<dbReference type="EMBL" id="JAAMOW010000006">
    <property type="protein sequence ID" value="NGY05769.1"/>
    <property type="molecule type" value="Genomic_DNA"/>
</dbReference>
<dbReference type="SUPFAM" id="SSF47616">
    <property type="entry name" value="GST C-terminal domain-like"/>
    <property type="match status" value="1"/>
</dbReference>
<dbReference type="RefSeq" id="WP_166257907.1">
    <property type="nucleotide sequence ID" value="NZ_JAAMOW010000006.1"/>
</dbReference>
<dbReference type="InterPro" id="IPR036282">
    <property type="entry name" value="Glutathione-S-Trfase_C_sf"/>
</dbReference>
<dbReference type="InterPro" id="IPR036249">
    <property type="entry name" value="Thioredoxin-like_sf"/>
</dbReference>
<evidence type="ECO:0000259" key="2">
    <source>
        <dbReference type="PROSITE" id="PS50405"/>
    </source>
</evidence>
<dbReference type="PANTHER" id="PTHR44051">
    <property type="entry name" value="GLUTATHIONE S-TRANSFERASE-RELATED"/>
    <property type="match status" value="1"/>
</dbReference>
<dbReference type="SFLD" id="SFLDG01150">
    <property type="entry name" value="Main.1:_Beta-like"/>
    <property type="match status" value="1"/>
</dbReference>
<organism evidence="3 4">
    <name type="scientific">Solimonas terrae</name>
    <dbReference type="NCBI Taxonomy" id="1396819"/>
    <lineage>
        <taxon>Bacteria</taxon>
        <taxon>Pseudomonadati</taxon>
        <taxon>Pseudomonadota</taxon>
        <taxon>Gammaproteobacteria</taxon>
        <taxon>Nevskiales</taxon>
        <taxon>Nevskiaceae</taxon>
        <taxon>Solimonas</taxon>
    </lineage>
</organism>
<dbReference type="InterPro" id="IPR010987">
    <property type="entry name" value="Glutathione-S-Trfase_C-like"/>
</dbReference>
<keyword evidence="3" id="KW-0808">Transferase</keyword>
<dbReference type="Proteomes" id="UP000472676">
    <property type="component" value="Unassembled WGS sequence"/>
</dbReference>
<keyword evidence="4" id="KW-1185">Reference proteome</keyword>
<feature type="domain" description="GST C-terminal" evidence="2">
    <location>
        <begin position="87"/>
        <end position="212"/>
    </location>
</feature>
<feature type="domain" description="GST N-terminal" evidence="1">
    <location>
        <begin position="1"/>
        <end position="82"/>
    </location>
</feature>
<dbReference type="SUPFAM" id="SSF52833">
    <property type="entry name" value="Thioredoxin-like"/>
    <property type="match status" value="1"/>
</dbReference>
<evidence type="ECO:0000313" key="4">
    <source>
        <dbReference type="Proteomes" id="UP000472676"/>
    </source>
</evidence>
<dbReference type="AlphaFoldDB" id="A0A6M2BUU6"/>
<gene>
    <name evidence="3" type="ORF">G7Y85_13425</name>
</gene>
<dbReference type="Gene3D" id="1.20.1050.130">
    <property type="match status" value="1"/>
</dbReference>
<name>A0A6M2BUU6_9GAMM</name>
<proteinExistence type="predicted"/>
<dbReference type="InterPro" id="IPR040079">
    <property type="entry name" value="Glutathione_S-Trfase"/>
</dbReference>
<protein>
    <submittedName>
        <fullName evidence="3">Glutathione S-transferase family protein</fullName>
    </submittedName>
</protein>
<comment type="caution">
    <text evidence="3">The sequence shown here is derived from an EMBL/GenBank/DDBJ whole genome shotgun (WGS) entry which is preliminary data.</text>
</comment>
<evidence type="ECO:0000313" key="3">
    <source>
        <dbReference type="EMBL" id="NGY05769.1"/>
    </source>
</evidence>
<dbReference type="SFLD" id="SFLDG00358">
    <property type="entry name" value="Main_(cytGST)"/>
    <property type="match status" value="1"/>
</dbReference>
<dbReference type="SFLD" id="SFLDS00019">
    <property type="entry name" value="Glutathione_Transferase_(cytos"/>
    <property type="match status" value="1"/>
</dbReference>
<reference evidence="3 4" key="1">
    <citation type="journal article" date="2014" name="Int. J. Syst. Evol. Microbiol.">
        <title>Solimonas terrae sp. nov., isolated from soil.</title>
        <authorList>
            <person name="Kim S.J."/>
            <person name="Moon J.Y."/>
            <person name="Weon H.Y."/>
            <person name="Ahn J.H."/>
            <person name="Chen W.M."/>
            <person name="Kwon S.W."/>
        </authorList>
    </citation>
    <scope>NUCLEOTIDE SEQUENCE [LARGE SCALE GENOMIC DNA]</scope>
    <source>
        <strain evidence="3 4">KIS83-12</strain>
    </source>
</reference>
<dbReference type="PROSITE" id="PS50404">
    <property type="entry name" value="GST_NTER"/>
    <property type="match status" value="1"/>
</dbReference>
<dbReference type="Pfam" id="PF02798">
    <property type="entry name" value="GST_N"/>
    <property type="match status" value="1"/>
</dbReference>
<sequence length="212" mass="23516">MSLKLHVFPPSPRAFKVLFAAHQLDVDYELVPVNFANGGTKTPGFTALNPNQRMPVLEHDDFSLWESNAIVQYLASLKPESGYLPADLNGRMQAIKWQFWESSHWDPACAIYMFENVVKKLFSLGEPNPAELERGRQLFARLGPVLDGQLGRTACLAGPRMTVADLSVAPSLSSAELAQMPIADYPNLQRWLAEMQALPAWGQARALQRPAA</sequence>
<dbReference type="PANTHER" id="PTHR44051:SF2">
    <property type="entry name" value="HYPOTHETICAL GLUTATHIONE S-TRANSFERASE LIKE PROTEIN"/>
    <property type="match status" value="1"/>
</dbReference>